<evidence type="ECO:0000313" key="3">
    <source>
        <dbReference type="Proteomes" id="UP001469365"/>
    </source>
</evidence>
<dbReference type="InterPro" id="IPR005908">
    <property type="entry name" value="G1P_thy_trans_l"/>
</dbReference>
<dbReference type="SUPFAM" id="SSF53448">
    <property type="entry name" value="Nucleotide-diphospho-sugar transferases"/>
    <property type="match status" value="1"/>
</dbReference>
<gene>
    <name evidence="2" type="ORF">WMW72_26595</name>
</gene>
<feature type="domain" description="Nucleotidyl transferase" evidence="1">
    <location>
        <begin position="2"/>
        <end position="234"/>
    </location>
</feature>
<comment type="caution">
    <text evidence="2">The sequence shown here is derived from an EMBL/GenBank/DDBJ whole genome shotgun (WGS) entry which is preliminary data.</text>
</comment>
<dbReference type="InterPro" id="IPR005835">
    <property type="entry name" value="NTP_transferase_dom"/>
</dbReference>
<dbReference type="CDD" id="cd04189">
    <property type="entry name" value="G1P_TT_long"/>
    <property type="match status" value="1"/>
</dbReference>
<dbReference type="Gene3D" id="3.90.550.10">
    <property type="entry name" value="Spore Coat Polysaccharide Biosynthesis Protein SpsA, Chain A"/>
    <property type="match status" value="1"/>
</dbReference>
<evidence type="ECO:0000313" key="2">
    <source>
        <dbReference type="EMBL" id="MEK8131483.1"/>
    </source>
</evidence>
<accession>A0ABU9DRH3</accession>
<evidence type="ECO:0000259" key="1">
    <source>
        <dbReference type="Pfam" id="PF00483"/>
    </source>
</evidence>
<dbReference type="EMBL" id="JBBPCC010000021">
    <property type="protein sequence ID" value="MEK8131483.1"/>
    <property type="molecule type" value="Genomic_DNA"/>
</dbReference>
<dbReference type="PANTHER" id="PTHR42883">
    <property type="entry name" value="GLUCOSE-1-PHOSPHATE THYMIDYLTRANSFERASE"/>
    <property type="match status" value="1"/>
</dbReference>
<name>A0ABU9DRH3_9BACL</name>
<proteinExistence type="predicted"/>
<dbReference type="InterPro" id="IPR029044">
    <property type="entry name" value="Nucleotide-diphossugar_trans"/>
</dbReference>
<dbReference type="Pfam" id="PF00483">
    <property type="entry name" value="NTP_transferase"/>
    <property type="match status" value="1"/>
</dbReference>
<dbReference type="Proteomes" id="UP001469365">
    <property type="component" value="Unassembled WGS sequence"/>
</dbReference>
<reference evidence="2 3" key="1">
    <citation type="submission" date="2024-04" db="EMBL/GenBank/DDBJ databases">
        <title>draft genome sequnece of Paenibacillus filicis.</title>
        <authorList>
            <person name="Kim D.-U."/>
        </authorList>
    </citation>
    <scope>NUCLEOTIDE SEQUENCE [LARGE SCALE GENOMIC DNA]</scope>
    <source>
        <strain evidence="2 3">KACC14197</strain>
    </source>
</reference>
<keyword evidence="3" id="KW-1185">Reference proteome</keyword>
<dbReference type="PANTHER" id="PTHR42883:SF2">
    <property type="entry name" value="THYMIDYLYLTRANSFERASE"/>
    <property type="match status" value="1"/>
</dbReference>
<protein>
    <submittedName>
        <fullName evidence="2">Sugar phosphate nucleotidyltransferase</fullName>
    </submittedName>
</protein>
<sequence>MKGLILCAGNGNRLKPFSQIKPKGLLPVVNKPIIHYCLEKLAELYMTEVGIVIKPEHRFLFVEEVGYGEKWNLSITYIEQQQALGIADAVKQSEFFLDRSPFILLLGDNLFVESLERLSHFIQVEGYEAAVILAAVKTPSDFGIAEVEGNQIVHLEEKPAKPKSNLALLGAYAFQPSIFEAIHKIPPSARGEYEITDAIQWMLNHQRKIAFCVTNQNYSDVGTLERWLEANRWMLDQQLAAGKLESFASDSLNHYIPPVCIDPGAELTNCIIGPYVTIGPGVKLSNCRLEDSIILEGTRLISPPLPITHAITRPGSSYMLDSKGESG</sequence>
<organism evidence="2 3">
    <name type="scientific">Paenibacillus filicis</name>
    <dbReference type="NCBI Taxonomy" id="669464"/>
    <lineage>
        <taxon>Bacteria</taxon>
        <taxon>Bacillati</taxon>
        <taxon>Bacillota</taxon>
        <taxon>Bacilli</taxon>
        <taxon>Bacillales</taxon>
        <taxon>Paenibacillaceae</taxon>
        <taxon>Paenibacillus</taxon>
    </lineage>
</organism>
<dbReference type="RefSeq" id="WP_341418614.1">
    <property type="nucleotide sequence ID" value="NZ_JBBPCC010000021.1"/>
</dbReference>